<dbReference type="EMBL" id="JBFXLS010000075">
    <property type="protein sequence ID" value="KAL2819615.1"/>
    <property type="molecule type" value="Genomic_DNA"/>
</dbReference>
<organism evidence="5 6">
    <name type="scientific">Aspergillus cavernicola</name>
    <dbReference type="NCBI Taxonomy" id="176166"/>
    <lineage>
        <taxon>Eukaryota</taxon>
        <taxon>Fungi</taxon>
        <taxon>Dikarya</taxon>
        <taxon>Ascomycota</taxon>
        <taxon>Pezizomycotina</taxon>
        <taxon>Eurotiomycetes</taxon>
        <taxon>Eurotiomycetidae</taxon>
        <taxon>Eurotiales</taxon>
        <taxon>Aspergillaceae</taxon>
        <taxon>Aspergillus</taxon>
        <taxon>Aspergillus subgen. Nidulantes</taxon>
    </lineage>
</organism>
<dbReference type="Gene3D" id="1.10.1200.10">
    <property type="entry name" value="ACP-like"/>
    <property type="match status" value="1"/>
</dbReference>
<feature type="region of interest" description="Disordered" evidence="3">
    <location>
        <begin position="267"/>
        <end position="293"/>
    </location>
</feature>
<feature type="domain" description="Carrier" evidence="4">
    <location>
        <begin position="56"/>
        <end position="133"/>
    </location>
</feature>
<dbReference type="InterPro" id="IPR020806">
    <property type="entry name" value="PKS_PP-bd"/>
</dbReference>
<keyword evidence="2" id="KW-0597">Phosphoprotein</keyword>
<gene>
    <name evidence="5" type="ORF">BDW59DRAFT_164942</name>
</gene>
<protein>
    <recommendedName>
        <fullName evidence="4">Carrier domain-containing protein</fullName>
    </recommendedName>
</protein>
<evidence type="ECO:0000313" key="6">
    <source>
        <dbReference type="Proteomes" id="UP001610335"/>
    </source>
</evidence>
<dbReference type="InterPro" id="IPR036736">
    <property type="entry name" value="ACP-like_sf"/>
</dbReference>
<dbReference type="Proteomes" id="UP001610335">
    <property type="component" value="Unassembled WGS sequence"/>
</dbReference>
<keyword evidence="1" id="KW-0596">Phosphopantetheine</keyword>
<comment type="caution">
    <text evidence="5">The sequence shown here is derived from an EMBL/GenBank/DDBJ whole genome shotgun (WGS) entry which is preliminary data.</text>
</comment>
<evidence type="ECO:0000313" key="5">
    <source>
        <dbReference type="EMBL" id="KAL2819615.1"/>
    </source>
</evidence>
<evidence type="ECO:0000256" key="1">
    <source>
        <dbReference type="ARBA" id="ARBA00022450"/>
    </source>
</evidence>
<sequence>MVTGLQVPQPADSPLLRDARFAALYLQERGQQTQTLSDSKDVQAIFVLLRSKVEPAAALEFTVDVLNRYLKTSLRLPEALDAARPLSTYGIDSLAVVEFRNWLRNELDVELSMLEIINAPSLVSICQTGFAVYRCSYKDDSQWQRMLSLIETQVRESLRCEQWLDLLPCHRLTILDDVKFNGATSHEIRDHFQAWVDGELATALKNPVKNPSQQSDKSLFTPSLASRYNFRLFVDDIRLESMDKMTFPVVKNLSRLYGSREAGDRNYKVQPEYEDGETDEGDEQVGWMYNGSA</sequence>
<dbReference type="PROSITE" id="PS50075">
    <property type="entry name" value="CARRIER"/>
    <property type="match status" value="1"/>
</dbReference>
<feature type="compositionally biased region" description="Acidic residues" evidence="3">
    <location>
        <begin position="272"/>
        <end position="283"/>
    </location>
</feature>
<reference evidence="5 6" key="1">
    <citation type="submission" date="2024-07" db="EMBL/GenBank/DDBJ databases">
        <title>Section-level genome sequencing and comparative genomics of Aspergillus sections Usti and Cavernicolus.</title>
        <authorList>
            <consortium name="Lawrence Berkeley National Laboratory"/>
            <person name="Nybo J.L."/>
            <person name="Vesth T.C."/>
            <person name="Theobald S."/>
            <person name="Frisvad J.C."/>
            <person name="Larsen T.O."/>
            <person name="Kjaerboelling I."/>
            <person name="Rothschild-Mancinelli K."/>
            <person name="Lyhne E.K."/>
            <person name="Kogle M.E."/>
            <person name="Barry K."/>
            <person name="Clum A."/>
            <person name="Na H."/>
            <person name="Ledsgaard L."/>
            <person name="Lin J."/>
            <person name="Lipzen A."/>
            <person name="Kuo A."/>
            <person name="Riley R."/>
            <person name="Mondo S."/>
            <person name="LaButti K."/>
            <person name="Haridas S."/>
            <person name="Pangalinan J."/>
            <person name="Salamov A.A."/>
            <person name="Simmons B.A."/>
            <person name="Magnuson J.K."/>
            <person name="Chen J."/>
            <person name="Drula E."/>
            <person name="Henrissat B."/>
            <person name="Wiebenga A."/>
            <person name="Lubbers R.J."/>
            <person name="Gomes A.C."/>
            <person name="Makela M.R."/>
            <person name="Stajich J."/>
            <person name="Grigoriev I.V."/>
            <person name="Mortensen U.H."/>
            <person name="De vries R.P."/>
            <person name="Baker S.E."/>
            <person name="Andersen M.R."/>
        </authorList>
    </citation>
    <scope>NUCLEOTIDE SEQUENCE [LARGE SCALE GENOMIC DNA]</scope>
    <source>
        <strain evidence="5 6">CBS 600.67</strain>
    </source>
</reference>
<dbReference type="Pfam" id="PF00550">
    <property type="entry name" value="PP-binding"/>
    <property type="match status" value="1"/>
</dbReference>
<evidence type="ECO:0000256" key="2">
    <source>
        <dbReference type="ARBA" id="ARBA00022553"/>
    </source>
</evidence>
<dbReference type="SMART" id="SM00823">
    <property type="entry name" value="PKS_PP"/>
    <property type="match status" value="1"/>
</dbReference>
<proteinExistence type="predicted"/>
<dbReference type="InterPro" id="IPR009081">
    <property type="entry name" value="PP-bd_ACP"/>
</dbReference>
<name>A0ABR4HW41_9EURO</name>
<accession>A0ABR4HW41</accession>
<evidence type="ECO:0000256" key="3">
    <source>
        <dbReference type="SAM" id="MobiDB-lite"/>
    </source>
</evidence>
<dbReference type="SUPFAM" id="SSF47336">
    <property type="entry name" value="ACP-like"/>
    <property type="match status" value="1"/>
</dbReference>
<keyword evidence="6" id="KW-1185">Reference proteome</keyword>
<evidence type="ECO:0000259" key="4">
    <source>
        <dbReference type="PROSITE" id="PS50075"/>
    </source>
</evidence>